<protein>
    <submittedName>
        <fullName evidence="1">Uncharacterized protein</fullName>
    </submittedName>
</protein>
<gene>
    <name evidence="1" type="ORF">NoPa_00106</name>
</gene>
<sequence>MAHAIITKFVNPTATRSGRIKVTSFLNSATYHWDHGLSVEENHAVAVGHYLYELNKERTGDRKWEIVSGGEMPDTSGYAFIIDLK</sequence>
<dbReference type="Proteomes" id="UP001480661">
    <property type="component" value="Segment"/>
</dbReference>
<keyword evidence="2" id="KW-1185">Reference proteome</keyword>
<dbReference type="EMBL" id="PP496415">
    <property type="protein sequence ID" value="WYV99445.1"/>
    <property type="molecule type" value="Genomic_DNA"/>
</dbReference>
<reference evidence="1 2" key="1">
    <citation type="submission" date="2024-03" db="EMBL/GenBank/DDBJ databases">
        <title>Isolation and characterization of a phage collection against Pseudomonas putida.</title>
        <authorList>
            <person name="Brauer A."/>
            <person name="Rosendahl S."/>
            <person name="Kangsep A."/>
            <person name="Rikberg R."/>
            <person name="Lewanczyk A.C."/>
            <person name="Horak R."/>
            <person name="Tamman H."/>
        </authorList>
    </citation>
    <scope>NUCLEOTIDE SEQUENCE [LARGE SCALE GENOMIC DNA]</scope>
</reference>
<accession>A0AAX4MXG1</accession>
<evidence type="ECO:0000313" key="1">
    <source>
        <dbReference type="EMBL" id="WYV99445.1"/>
    </source>
</evidence>
<evidence type="ECO:0000313" key="2">
    <source>
        <dbReference type="Proteomes" id="UP001480661"/>
    </source>
</evidence>
<proteinExistence type="predicted"/>
<organism evidence="1 2">
    <name type="scientific">Pseudomonas phage vB_PpuM-NoPa</name>
    <dbReference type="NCBI Taxonomy" id="3132619"/>
    <lineage>
        <taxon>Viruses</taxon>
        <taxon>Duplodnaviria</taxon>
        <taxon>Heunggongvirae</taxon>
        <taxon>Uroviricota</taxon>
        <taxon>Caudoviricetes</taxon>
        <taxon>Vandenendeviridae</taxon>
        <taxon>Gorskivirinae</taxon>
        <taxon>Tartuvirus</taxon>
        <taxon>Tartuvirus nopa</taxon>
    </lineage>
</organism>
<name>A0AAX4MXG1_9CAUD</name>